<evidence type="ECO:0000313" key="2">
    <source>
        <dbReference type="Proteomes" id="UP000003844"/>
    </source>
</evidence>
<dbReference type="STRING" id="865937.Gilli_2776"/>
<sequence>MKFSPSNYADLTLQKIAVEKVSKDSRKKSNTLCKALREIEFIDINLHSLISKHESKYIRGKNLTEYHLKTLNNTKTHLKRWWIFLIVLSTIRLMPP</sequence>
<dbReference type="EMBL" id="JH594606">
    <property type="protein sequence ID" value="EHQ03389.1"/>
    <property type="molecule type" value="Genomic_DNA"/>
</dbReference>
<protein>
    <submittedName>
        <fullName evidence="1">Uncharacterized protein</fullName>
    </submittedName>
</protein>
<evidence type="ECO:0000313" key="1">
    <source>
        <dbReference type="EMBL" id="EHQ03389.1"/>
    </source>
</evidence>
<accession>H2BZ44</accession>
<gene>
    <name evidence="1" type="ORF">Gilli_2776</name>
</gene>
<dbReference type="HOGENOM" id="CLU_2355724_0_0_10"/>
<reference evidence="2" key="1">
    <citation type="journal article" date="2012" name="Stand. Genomic Sci.">
        <title>Genome sequence of the Antarctic rhodopsins-containing flavobacterium Gillisia limnaea type strain (R-8282(T)).</title>
        <authorList>
            <person name="Riedel T."/>
            <person name="Held B."/>
            <person name="Nolan M."/>
            <person name="Lucas S."/>
            <person name="Lapidus A."/>
            <person name="Tice H."/>
            <person name="Del Rio T.G."/>
            <person name="Cheng J.F."/>
            <person name="Han C."/>
            <person name="Tapia R."/>
            <person name="Goodwin L.A."/>
            <person name="Pitluck S."/>
            <person name="Liolios K."/>
            <person name="Mavromatis K."/>
            <person name="Pagani I."/>
            <person name="Ivanova N."/>
            <person name="Mikhailova N."/>
            <person name="Pati A."/>
            <person name="Chen A."/>
            <person name="Palaniappan K."/>
            <person name="Land M."/>
            <person name="Rohde M."/>
            <person name="Tindall B.J."/>
            <person name="Detter J.C."/>
            <person name="Goker M."/>
            <person name="Bristow J."/>
            <person name="Eisen J.A."/>
            <person name="Markowitz V."/>
            <person name="Hugenholtz P."/>
            <person name="Kyrpides N.C."/>
            <person name="Klenk H.P."/>
            <person name="Woyke T."/>
        </authorList>
    </citation>
    <scope>NUCLEOTIDE SEQUENCE [LARGE SCALE GENOMIC DNA]</scope>
    <source>
        <strain evidence="2">DSM 15749 / LMG 21470 / R-8282</strain>
    </source>
</reference>
<organism evidence="1 2">
    <name type="scientific">Gillisia limnaea (strain DSM 15749 / LMG 21470 / R-8282)</name>
    <dbReference type="NCBI Taxonomy" id="865937"/>
    <lineage>
        <taxon>Bacteria</taxon>
        <taxon>Pseudomonadati</taxon>
        <taxon>Bacteroidota</taxon>
        <taxon>Flavobacteriia</taxon>
        <taxon>Flavobacteriales</taxon>
        <taxon>Flavobacteriaceae</taxon>
        <taxon>Gillisia</taxon>
    </lineage>
</organism>
<dbReference type="Proteomes" id="UP000003844">
    <property type="component" value="Unassembled WGS sequence"/>
</dbReference>
<keyword evidence="2" id="KW-1185">Reference proteome</keyword>
<proteinExistence type="predicted"/>
<dbReference type="AlphaFoldDB" id="H2BZ44"/>
<name>H2BZ44_GILLR</name>